<evidence type="ECO:0000256" key="2">
    <source>
        <dbReference type="SAM" id="Phobius"/>
    </source>
</evidence>
<keyword evidence="2" id="KW-0812">Transmembrane</keyword>
<organism evidence="4 5">
    <name type="scientific">Lutibacter maritimus</name>
    <dbReference type="NCBI Taxonomy" id="593133"/>
    <lineage>
        <taxon>Bacteria</taxon>
        <taxon>Pseudomonadati</taxon>
        <taxon>Bacteroidota</taxon>
        <taxon>Flavobacteriia</taxon>
        <taxon>Flavobacteriales</taxon>
        <taxon>Flavobacteriaceae</taxon>
        <taxon>Lutibacter</taxon>
    </lineage>
</organism>
<dbReference type="PROSITE" id="PS50975">
    <property type="entry name" value="ATP_GRASP"/>
    <property type="match status" value="1"/>
</dbReference>
<name>A0A1I6SCT2_9FLAO</name>
<dbReference type="AlphaFoldDB" id="A0A1I6SCT2"/>
<dbReference type="SUPFAM" id="SSF56059">
    <property type="entry name" value="Glutathione synthetase ATP-binding domain-like"/>
    <property type="match status" value="1"/>
</dbReference>
<dbReference type="OrthoDB" id="9775266at2"/>
<dbReference type="Gene3D" id="3.30.1490.20">
    <property type="entry name" value="ATP-grasp fold, A domain"/>
    <property type="match status" value="1"/>
</dbReference>
<dbReference type="GO" id="GO:0046872">
    <property type="term" value="F:metal ion binding"/>
    <property type="evidence" value="ECO:0007669"/>
    <property type="project" value="InterPro"/>
</dbReference>
<feature type="domain" description="ATP-grasp" evidence="3">
    <location>
        <begin position="63"/>
        <end position="302"/>
    </location>
</feature>
<sequence length="348" mass="39822">MSVFKIKNWEYWSASMFYVPLLPYAFYLAIKAKSFGFFSAVNPGIEGSGNGLESKFKTIELLPDYCKPKSIFIPKNETLANVIEKLKTSAIHYPIIIKPDIGFRGLLVKKIADEQELSSYSKKYNSINLIIQEFIDLKNECGIFYHRFPTEKSGKITSLTLKKYLAVIGDGTSTLSELIKKDQRSQNYLQSILEINKSKLDVVYKKNEEILLNVIGNHSKGTQFINGNHLINSNLITILNDLNKNIDGWCYGRIDVKYNTFDELLKGENFKVLEINGIIAEPTHIYDASKGTYFDALLSIKKHWQLIYKIGTSNKKLGFGTYINLSDFLNTYFKYKKYLKEIAKLNAN</sequence>
<keyword evidence="1" id="KW-0547">Nucleotide-binding</keyword>
<dbReference type="InterPro" id="IPR011761">
    <property type="entry name" value="ATP-grasp"/>
</dbReference>
<dbReference type="STRING" id="593133.SAMN04488006_2937"/>
<accession>A0A1I6SCT2</accession>
<keyword evidence="2" id="KW-1133">Transmembrane helix</keyword>
<proteinExistence type="predicted"/>
<dbReference type="GO" id="GO:0005524">
    <property type="term" value="F:ATP binding"/>
    <property type="evidence" value="ECO:0007669"/>
    <property type="project" value="UniProtKB-UniRule"/>
</dbReference>
<keyword evidence="2" id="KW-0472">Membrane</keyword>
<dbReference type="RefSeq" id="WP_090228982.1">
    <property type="nucleotide sequence ID" value="NZ_FOZP01000008.1"/>
</dbReference>
<feature type="transmembrane region" description="Helical" evidence="2">
    <location>
        <begin position="12"/>
        <end position="30"/>
    </location>
</feature>
<protein>
    <submittedName>
        <fullName evidence="4">RimK-like ATP-grasp domain-containing protein</fullName>
    </submittedName>
</protein>
<keyword evidence="5" id="KW-1185">Reference proteome</keyword>
<dbReference type="InterPro" id="IPR013651">
    <property type="entry name" value="ATP-grasp_RimK-type"/>
</dbReference>
<dbReference type="InterPro" id="IPR013815">
    <property type="entry name" value="ATP_grasp_subdomain_1"/>
</dbReference>
<reference evidence="5" key="1">
    <citation type="submission" date="2016-10" db="EMBL/GenBank/DDBJ databases">
        <authorList>
            <person name="Varghese N."/>
            <person name="Submissions S."/>
        </authorList>
    </citation>
    <scope>NUCLEOTIDE SEQUENCE [LARGE SCALE GENOMIC DNA]</scope>
    <source>
        <strain evidence="5">DSM 24450</strain>
    </source>
</reference>
<dbReference type="Pfam" id="PF08443">
    <property type="entry name" value="RimK"/>
    <property type="match status" value="1"/>
</dbReference>
<dbReference type="Proteomes" id="UP000199312">
    <property type="component" value="Unassembled WGS sequence"/>
</dbReference>
<keyword evidence="1" id="KW-0067">ATP-binding</keyword>
<evidence type="ECO:0000259" key="3">
    <source>
        <dbReference type="PROSITE" id="PS50975"/>
    </source>
</evidence>
<evidence type="ECO:0000313" key="5">
    <source>
        <dbReference type="Proteomes" id="UP000199312"/>
    </source>
</evidence>
<gene>
    <name evidence="4" type="ORF">SAMN04488006_2937</name>
</gene>
<evidence type="ECO:0000313" key="4">
    <source>
        <dbReference type="EMBL" id="SFS74754.1"/>
    </source>
</evidence>
<evidence type="ECO:0000256" key="1">
    <source>
        <dbReference type="PROSITE-ProRule" id="PRU00409"/>
    </source>
</evidence>
<dbReference type="EMBL" id="FOZP01000008">
    <property type="protein sequence ID" value="SFS74754.1"/>
    <property type="molecule type" value="Genomic_DNA"/>
</dbReference>